<evidence type="ECO:0000313" key="2">
    <source>
        <dbReference type="EMBL" id="PIU16084.1"/>
    </source>
</evidence>
<name>A0A2M6XUX0_9BACT</name>
<gene>
    <name evidence="2" type="ORF">COT20_00915</name>
</gene>
<dbReference type="Pfam" id="PF13936">
    <property type="entry name" value="HTH_38"/>
    <property type="match status" value="1"/>
</dbReference>
<feature type="domain" description="Transposase IS30-like HTH" evidence="1">
    <location>
        <begin position="26"/>
        <end position="49"/>
    </location>
</feature>
<proteinExistence type="predicted"/>
<evidence type="ECO:0000259" key="1">
    <source>
        <dbReference type="Pfam" id="PF13936"/>
    </source>
</evidence>
<protein>
    <recommendedName>
        <fullName evidence="1">Transposase IS30-like HTH domain-containing protein</fullName>
    </recommendedName>
</protein>
<dbReference type="EMBL" id="PEXQ01000021">
    <property type="protein sequence ID" value="PIU16084.1"/>
    <property type="molecule type" value="Genomic_DNA"/>
</dbReference>
<evidence type="ECO:0000313" key="3">
    <source>
        <dbReference type="Proteomes" id="UP000229784"/>
    </source>
</evidence>
<accession>A0A2M6XUX0</accession>
<reference evidence="3" key="1">
    <citation type="submission" date="2017-09" db="EMBL/GenBank/DDBJ databases">
        <title>Depth-based differentiation of microbial function through sediment-hosted aquifers and enrichment of novel symbionts in the deep terrestrial subsurface.</title>
        <authorList>
            <person name="Probst A.J."/>
            <person name="Ladd B."/>
            <person name="Jarett J.K."/>
            <person name="Geller-Mcgrath D.E."/>
            <person name="Sieber C.M.K."/>
            <person name="Emerson J.B."/>
            <person name="Anantharaman K."/>
            <person name="Thomas B.C."/>
            <person name="Malmstrom R."/>
            <person name="Stieglmeier M."/>
            <person name="Klingl A."/>
            <person name="Woyke T."/>
            <person name="Ryan C.M."/>
            <person name="Banfield J.F."/>
        </authorList>
    </citation>
    <scope>NUCLEOTIDE SEQUENCE [LARGE SCALE GENOMIC DNA]</scope>
</reference>
<dbReference type="InterPro" id="IPR025246">
    <property type="entry name" value="IS30-like_HTH"/>
</dbReference>
<dbReference type="Proteomes" id="UP000229784">
    <property type="component" value="Unassembled WGS sequence"/>
</dbReference>
<organism evidence="2 3">
    <name type="scientific">bacterium (Candidatus Gribaldobacteria) CG08_land_8_20_14_0_20_39_15</name>
    <dbReference type="NCBI Taxonomy" id="2014273"/>
    <lineage>
        <taxon>Bacteria</taxon>
        <taxon>Candidatus Gribaldobacteria</taxon>
    </lineage>
</organism>
<sequence length="71" mass="8396">MLSGRIFQPQQLNTTGLILSPLRYRLKRGCSLREIARELGKSPSSISREQKKGEYDGRKWKNYLKGEREWR</sequence>
<comment type="caution">
    <text evidence="2">The sequence shown here is derived from an EMBL/GenBank/DDBJ whole genome shotgun (WGS) entry which is preliminary data.</text>
</comment>
<dbReference type="AlphaFoldDB" id="A0A2M6XUX0"/>